<dbReference type="InterPro" id="IPR014710">
    <property type="entry name" value="RmlC-like_jellyroll"/>
</dbReference>
<proteinExistence type="inferred from homology"/>
<evidence type="ECO:0000256" key="6">
    <source>
        <dbReference type="PIRSR" id="PIRSR600888-3"/>
    </source>
</evidence>
<dbReference type="PATRIC" id="fig|1262666.3.peg.3003"/>
<dbReference type="Proteomes" id="UP000011922">
    <property type="component" value="Unassembled WGS sequence"/>
</dbReference>
<dbReference type="GO" id="GO:0008830">
    <property type="term" value="F:dTDP-4-dehydrorhamnose 3,5-epimerase activity"/>
    <property type="evidence" value="ECO:0007669"/>
    <property type="project" value="UniProtKB-UniRule"/>
</dbReference>
<evidence type="ECO:0000256" key="5">
    <source>
        <dbReference type="PIRSR" id="PIRSR600888-1"/>
    </source>
</evidence>
<evidence type="ECO:0000256" key="4">
    <source>
        <dbReference type="ARBA" id="ARBA00019595"/>
    </source>
</evidence>
<evidence type="ECO:0000256" key="7">
    <source>
        <dbReference type="RuleBase" id="RU364069"/>
    </source>
</evidence>
<dbReference type="InterPro" id="IPR000888">
    <property type="entry name" value="RmlC-like"/>
</dbReference>
<dbReference type="Gene3D" id="2.60.120.10">
    <property type="entry name" value="Jelly Rolls"/>
    <property type="match status" value="1"/>
</dbReference>
<feature type="active site" description="Proton donor" evidence="5">
    <location>
        <position position="130"/>
    </location>
</feature>
<accession>M5PQY5</accession>
<organism evidence="8 9">
    <name type="scientific">Desulfocurvibacter africanus PCS</name>
    <dbReference type="NCBI Taxonomy" id="1262666"/>
    <lineage>
        <taxon>Bacteria</taxon>
        <taxon>Pseudomonadati</taxon>
        <taxon>Thermodesulfobacteriota</taxon>
        <taxon>Desulfovibrionia</taxon>
        <taxon>Desulfovibrionales</taxon>
        <taxon>Desulfovibrionaceae</taxon>
        <taxon>Desulfocurvibacter</taxon>
    </lineage>
</organism>
<evidence type="ECO:0000256" key="3">
    <source>
        <dbReference type="ARBA" id="ARBA00012098"/>
    </source>
</evidence>
<reference evidence="8 9" key="1">
    <citation type="journal article" date="2013" name="Genome Announc.">
        <title>Draft Genome Sequence for Desulfovibrio africanus Strain PCS.</title>
        <authorList>
            <person name="Brown S.D."/>
            <person name="Utturkar S.M."/>
            <person name="Arkin A.P."/>
            <person name="Deutschbauer A.M."/>
            <person name="Elias D.A."/>
            <person name="Hazen T.C."/>
            <person name="Chakraborty R."/>
        </authorList>
    </citation>
    <scope>NUCLEOTIDE SEQUENCE [LARGE SCALE GENOMIC DNA]</scope>
    <source>
        <strain evidence="8 9">PCS</strain>
    </source>
</reference>
<dbReference type="PANTHER" id="PTHR21047:SF2">
    <property type="entry name" value="THYMIDINE DIPHOSPHO-4-KETO-RHAMNOSE 3,5-EPIMERASE"/>
    <property type="match status" value="1"/>
</dbReference>
<dbReference type="Pfam" id="PF00908">
    <property type="entry name" value="dTDP_sugar_isom"/>
    <property type="match status" value="1"/>
</dbReference>
<name>M5PQY5_DESAF</name>
<evidence type="ECO:0000256" key="1">
    <source>
        <dbReference type="ARBA" id="ARBA00001298"/>
    </source>
</evidence>
<dbReference type="InterPro" id="IPR011051">
    <property type="entry name" value="RmlC_Cupin_sf"/>
</dbReference>
<evidence type="ECO:0000313" key="8">
    <source>
        <dbReference type="EMBL" id="EMG36460.1"/>
    </source>
</evidence>
<gene>
    <name evidence="8" type="ORF">PCS_02965</name>
</gene>
<dbReference type="GO" id="GO:0019305">
    <property type="term" value="P:dTDP-rhamnose biosynthetic process"/>
    <property type="evidence" value="ECO:0007669"/>
    <property type="project" value="UniProtKB-UniRule"/>
</dbReference>
<dbReference type="NCBIfam" id="TIGR01221">
    <property type="entry name" value="rmlC"/>
    <property type="match status" value="1"/>
</dbReference>
<comment type="catalytic activity">
    <reaction evidence="1 7">
        <text>dTDP-4-dehydro-6-deoxy-alpha-D-glucose = dTDP-4-dehydro-beta-L-rhamnose</text>
        <dbReference type="Rhea" id="RHEA:16969"/>
        <dbReference type="ChEBI" id="CHEBI:57649"/>
        <dbReference type="ChEBI" id="CHEBI:62830"/>
        <dbReference type="EC" id="5.1.3.13"/>
    </reaction>
</comment>
<dbReference type="RefSeq" id="WP_005988505.1">
    <property type="nucleotide sequence ID" value="NZ_AOSV01000030.1"/>
</dbReference>
<comment type="subunit">
    <text evidence="7">Homodimer.</text>
</comment>
<sequence length="181" mass="20692">MEVVRTDIEGVLLIKPKAFGDHRGFFLETFQAQRYAQAGIDLPFVQDNLSRSRQGILRGLHFQRSHPQGKLVSVTRGRVFDVAVDIRPDSLTFGKWYGAVLDDENHHQLWVAPGLAHGFCVMSETADFTYKCTDYYHPEDEGCLRWNDPDIGIDWPVDNPTLSDKDAKAPSLRELFPQRFK</sequence>
<dbReference type="OrthoDB" id="9800680at2"/>
<protein>
    <recommendedName>
        <fullName evidence="4 7">dTDP-4-dehydrorhamnose 3,5-epimerase</fullName>
        <ecNumber evidence="3 7">5.1.3.13</ecNumber>
    </recommendedName>
    <alternativeName>
        <fullName evidence="7">Thymidine diphospho-4-keto-rhamnose 3,5-epimerase</fullName>
    </alternativeName>
</protein>
<evidence type="ECO:0000256" key="2">
    <source>
        <dbReference type="ARBA" id="ARBA00001997"/>
    </source>
</evidence>
<dbReference type="PANTHER" id="PTHR21047">
    <property type="entry name" value="DTDP-6-DEOXY-D-GLUCOSE-3,5 EPIMERASE"/>
    <property type="match status" value="1"/>
</dbReference>
<comment type="function">
    <text evidence="2 7">Catalyzes the epimerization of the C3' and C5'positions of dTDP-6-deoxy-D-xylo-4-hexulose, forming dTDP-6-deoxy-L-lyxo-4-hexulose.</text>
</comment>
<keyword evidence="7 8" id="KW-0413">Isomerase</keyword>
<feature type="active site" description="Proton acceptor" evidence="5">
    <location>
        <position position="61"/>
    </location>
</feature>
<evidence type="ECO:0000313" key="9">
    <source>
        <dbReference type="Proteomes" id="UP000011922"/>
    </source>
</evidence>
<comment type="caution">
    <text evidence="8">The sequence shown here is derived from an EMBL/GenBank/DDBJ whole genome shotgun (WGS) entry which is preliminary data.</text>
</comment>
<comment type="pathway">
    <text evidence="7">Carbohydrate biosynthesis; dTDP-L-rhamnose biosynthesis.</text>
</comment>
<dbReference type="AlphaFoldDB" id="M5PQY5"/>
<dbReference type="EMBL" id="AOSV01000030">
    <property type="protein sequence ID" value="EMG36460.1"/>
    <property type="molecule type" value="Genomic_DNA"/>
</dbReference>
<dbReference type="SUPFAM" id="SSF51182">
    <property type="entry name" value="RmlC-like cupins"/>
    <property type="match status" value="1"/>
</dbReference>
<feature type="site" description="Participates in a stacking interaction with the thymidine ring of dTDP-4-oxo-6-deoxyglucose" evidence="6">
    <location>
        <position position="136"/>
    </location>
</feature>
<dbReference type="UniPathway" id="UPA00124"/>
<dbReference type="CDD" id="cd00438">
    <property type="entry name" value="cupin_RmlC"/>
    <property type="match status" value="1"/>
</dbReference>
<comment type="similarity">
    <text evidence="7">Belongs to the dTDP-4-dehydrorhamnose 3,5-epimerase family.</text>
</comment>
<dbReference type="GO" id="GO:0005829">
    <property type="term" value="C:cytosol"/>
    <property type="evidence" value="ECO:0007669"/>
    <property type="project" value="TreeGrafter"/>
</dbReference>
<dbReference type="GO" id="GO:0000271">
    <property type="term" value="P:polysaccharide biosynthetic process"/>
    <property type="evidence" value="ECO:0007669"/>
    <property type="project" value="TreeGrafter"/>
</dbReference>
<dbReference type="EC" id="5.1.3.13" evidence="3 7"/>